<sequence length="84" mass="9852">MSNKEIDNLLSRKDFISPFNHNTDIRGFIQDIKKYLLLNLIDPKGEAENYMKSIIVKNGIDKPDVFLKKYIYSDIVYKGENHCK</sequence>
<evidence type="ECO:0000313" key="2">
    <source>
        <dbReference type="Proteomes" id="UP000285579"/>
    </source>
</evidence>
<organism evidence="1 2">
    <name type="scientific">Staphylococcus xylosus</name>
    <dbReference type="NCBI Taxonomy" id="1288"/>
    <lineage>
        <taxon>Bacteria</taxon>
        <taxon>Bacillati</taxon>
        <taxon>Bacillota</taxon>
        <taxon>Bacilli</taxon>
        <taxon>Bacillales</taxon>
        <taxon>Staphylococcaceae</taxon>
        <taxon>Staphylococcus</taxon>
    </lineage>
</organism>
<dbReference type="RefSeq" id="WP_119555518.1">
    <property type="nucleotide sequence ID" value="NZ_QXUI01000011.1"/>
</dbReference>
<dbReference type="EMBL" id="QXUI01000011">
    <property type="protein sequence ID" value="RIM90977.1"/>
    <property type="molecule type" value="Genomic_DNA"/>
</dbReference>
<dbReference type="Proteomes" id="UP000285579">
    <property type="component" value="Unassembled WGS sequence"/>
</dbReference>
<comment type="caution">
    <text evidence="1">The sequence shown here is derived from an EMBL/GenBank/DDBJ whole genome shotgun (WGS) entry which is preliminary data.</text>
</comment>
<name>A0AAQ0RWS0_STAXY</name>
<reference evidence="1 2" key="1">
    <citation type="journal article" date="2016" name="Front. Microbiol.">
        <title>Comprehensive Phylogenetic Analysis of Bovine Non-aureus Staphylococci Species Based on Whole-Genome Sequencing.</title>
        <authorList>
            <person name="Naushad S."/>
            <person name="Barkema H.W."/>
            <person name="Luby C."/>
            <person name="Condas L.A."/>
            <person name="Nobrega D.B."/>
            <person name="Carson D.A."/>
            <person name="De Buck J."/>
        </authorList>
    </citation>
    <scope>NUCLEOTIDE SEQUENCE [LARGE SCALE GENOMIC DNA]</scope>
    <source>
        <strain evidence="1 2">SNUC 1349</strain>
    </source>
</reference>
<gene>
    <name evidence="1" type="ORF">BU104_12660</name>
</gene>
<accession>A0AAQ0RWS0</accession>
<evidence type="ECO:0000313" key="1">
    <source>
        <dbReference type="EMBL" id="RIM90977.1"/>
    </source>
</evidence>
<protein>
    <submittedName>
        <fullName evidence="1">Uncharacterized protein</fullName>
    </submittedName>
</protein>
<proteinExistence type="predicted"/>
<dbReference type="AlphaFoldDB" id="A0AAQ0RWS0"/>